<feature type="chain" id="PRO_5005536453" evidence="3">
    <location>
        <begin position="32"/>
        <end position="343"/>
    </location>
</feature>
<dbReference type="Proteomes" id="UP000037069">
    <property type="component" value="Unassembled WGS sequence"/>
</dbReference>
<reference evidence="4 5" key="1">
    <citation type="journal article" date="2015" name="Nat. Commun.">
        <title>Lucilia cuprina genome unlocks parasitic fly biology to underpin future interventions.</title>
        <authorList>
            <person name="Anstead C.A."/>
            <person name="Korhonen P.K."/>
            <person name="Young N.D."/>
            <person name="Hall R.S."/>
            <person name="Jex A.R."/>
            <person name="Murali S.C."/>
            <person name="Hughes D.S."/>
            <person name="Lee S.F."/>
            <person name="Perry T."/>
            <person name="Stroehlein A.J."/>
            <person name="Ansell B.R."/>
            <person name="Breugelmans B."/>
            <person name="Hofmann A."/>
            <person name="Qu J."/>
            <person name="Dugan S."/>
            <person name="Lee S.L."/>
            <person name="Chao H."/>
            <person name="Dinh H."/>
            <person name="Han Y."/>
            <person name="Doddapaneni H.V."/>
            <person name="Worley K.C."/>
            <person name="Muzny D.M."/>
            <person name="Ioannidis P."/>
            <person name="Waterhouse R.M."/>
            <person name="Zdobnov E.M."/>
            <person name="James P.J."/>
            <person name="Bagnall N.H."/>
            <person name="Kotze A.C."/>
            <person name="Gibbs R.A."/>
            <person name="Richards S."/>
            <person name="Batterham P."/>
            <person name="Gasser R.B."/>
        </authorList>
    </citation>
    <scope>NUCLEOTIDE SEQUENCE [LARGE SCALE GENOMIC DNA]</scope>
    <source>
        <strain evidence="4 5">LS</strain>
        <tissue evidence="4">Full body</tissue>
    </source>
</reference>
<dbReference type="STRING" id="7375.A0A0L0CJV7"/>
<evidence type="ECO:0000256" key="3">
    <source>
        <dbReference type="SAM" id="SignalP"/>
    </source>
</evidence>
<sequence>MGNFIKILMTSKLIFFLLLLWCAILIQTTQALPARRVATSGRKLILHTNVYRERYHQKLLEEQRQHNLQQQKLQLQLLEQQQQRQRQQQTLPLHPLTIHHHHHQQQQQQLQQQQPQQVQKNHIFSPGQTSRRHPQPQPHHRHHLHQRAAPPSHHKMSVCKDDVIYEQLHRQMNASVSYIKNLCASYLKERGNETFEGMSETWKLISLETRNPNRKAVPVENKLHKEIVEFYLNLHNFDQLIDYASQDTNKNKTKIEHGEEINIDNITKFFETVKNEIKFNMLETNTVLDILQIEKPDLADNKVEFNSNIGRRIRDFLIIKNLIEEFERILQLVQNYCENNRSE</sequence>
<feature type="compositionally biased region" description="Low complexity" evidence="2">
    <location>
        <begin position="105"/>
        <end position="117"/>
    </location>
</feature>
<keyword evidence="1" id="KW-0175">Coiled coil</keyword>
<dbReference type="EMBL" id="JRES01000302">
    <property type="protein sequence ID" value="KNC32530.1"/>
    <property type="molecule type" value="Genomic_DNA"/>
</dbReference>
<evidence type="ECO:0000313" key="5">
    <source>
        <dbReference type="Proteomes" id="UP000037069"/>
    </source>
</evidence>
<accession>A0A0L0CJV7</accession>
<feature type="region of interest" description="Disordered" evidence="2">
    <location>
        <begin position="99"/>
        <end position="155"/>
    </location>
</feature>
<name>A0A0L0CJV7_LUCCU</name>
<keyword evidence="3" id="KW-0732">Signal</keyword>
<feature type="compositionally biased region" description="Basic residues" evidence="2">
    <location>
        <begin position="130"/>
        <end position="155"/>
    </location>
</feature>
<organism evidence="4 5">
    <name type="scientific">Lucilia cuprina</name>
    <name type="common">Green bottle fly</name>
    <name type="synonym">Australian sheep blowfly</name>
    <dbReference type="NCBI Taxonomy" id="7375"/>
    <lineage>
        <taxon>Eukaryota</taxon>
        <taxon>Metazoa</taxon>
        <taxon>Ecdysozoa</taxon>
        <taxon>Arthropoda</taxon>
        <taxon>Hexapoda</taxon>
        <taxon>Insecta</taxon>
        <taxon>Pterygota</taxon>
        <taxon>Neoptera</taxon>
        <taxon>Endopterygota</taxon>
        <taxon>Diptera</taxon>
        <taxon>Brachycera</taxon>
        <taxon>Muscomorpha</taxon>
        <taxon>Oestroidea</taxon>
        <taxon>Calliphoridae</taxon>
        <taxon>Luciliinae</taxon>
        <taxon>Lucilia</taxon>
    </lineage>
</organism>
<feature type="coiled-coil region" evidence="1">
    <location>
        <begin position="61"/>
        <end position="90"/>
    </location>
</feature>
<comment type="caution">
    <text evidence="4">The sequence shown here is derived from an EMBL/GenBank/DDBJ whole genome shotgun (WGS) entry which is preliminary data.</text>
</comment>
<evidence type="ECO:0000256" key="2">
    <source>
        <dbReference type="SAM" id="MobiDB-lite"/>
    </source>
</evidence>
<dbReference type="OrthoDB" id="8042496at2759"/>
<protein>
    <submittedName>
        <fullName evidence="4">Uncharacterized protein</fullName>
    </submittedName>
</protein>
<evidence type="ECO:0000256" key="1">
    <source>
        <dbReference type="SAM" id="Coils"/>
    </source>
</evidence>
<proteinExistence type="predicted"/>
<gene>
    <name evidence="4" type="ORF">FF38_03113</name>
</gene>
<evidence type="ECO:0000313" key="4">
    <source>
        <dbReference type="EMBL" id="KNC32530.1"/>
    </source>
</evidence>
<feature type="signal peptide" evidence="3">
    <location>
        <begin position="1"/>
        <end position="31"/>
    </location>
</feature>
<dbReference type="AlphaFoldDB" id="A0A0L0CJV7"/>
<feature type="compositionally biased region" description="Polar residues" evidence="2">
    <location>
        <begin position="118"/>
        <end position="129"/>
    </location>
</feature>
<keyword evidence="5" id="KW-1185">Reference proteome</keyword>